<evidence type="ECO:0000256" key="1">
    <source>
        <dbReference type="ARBA" id="ARBA00022468"/>
    </source>
</evidence>
<dbReference type="Gene3D" id="1.10.555.10">
    <property type="entry name" value="Rho GTPase activation protein"/>
    <property type="match status" value="1"/>
</dbReference>
<evidence type="ECO:0000256" key="3">
    <source>
        <dbReference type="SAM" id="MobiDB-lite"/>
    </source>
</evidence>
<feature type="compositionally biased region" description="Low complexity" evidence="3">
    <location>
        <begin position="16"/>
        <end position="28"/>
    </location>
</feature>
<dbReference type="EMBL" id="ML995476">
    <property type="protein sequence ID" value="KAF2146345.1"/>
    <property type="molecule type" value="Genomic_DNA"/>
</dbReference>
<organism evidence="6 7">
    <name type="scientific">Aplosporella prunicola CBS 121167</name>
    <dbReference type="NCBI Taxonomy" id="1176127"/>
    <lineage>
        <taxon>Eukaryota</taxon>
        <taxon>Fungi</taxon>
        <taxon>Dikarya</taxon>
        <taxon>Ascomycota</taxon>
        <taxon>Pezizomycotina</taxon>
        <taxon>Dothideomycetes</taxon>
        <taxon>Dothideomycetes incertae sedis</taxon>
        <taxon>Botryosphaeriales</taxon>
        <taxon>Aplosporellaceae</taxon>
        <taxon>Aplosporella</taxon>
    </lineage>
</organism>
<feature type="region of interest" description="Disordered" evidence="3">
    <location>
        <begin position="329"/>
        <end position="430"/>
    </location>
</feature>
<evidence type="ECO:0000313" key="6">
    <source>
        <dbReference type="EMBL" id="KAF2146345.1"/>
    </source>
</evidence>
<sequence length="647" mass="71532">MDPSHDLPSPSGSTPNSVEHNSNNNNNHGPAFNEPITKVDEVLYSDIGLTTLLTRLKQSIASARDFSGFLNKRSRLEEEQAQGIKKLCRSTHESLRRNEVRQGTYAAQFEEATRLHERMGENGMQFALSLHQMHEDLNELCSNMEKGRKTWKQTGLSNEKKVSDAIAQMEKAKSKYDSLAEDYDKVRTGDKSAGRVFGIKGPKSAQQHEEDLHRKLQAADQDYAAKVQNAQMLRQELVDKQRPEAVSALLDLTKECDAAVALQLQKFASFNEKLILGNGILVAPLNNPGEPPQSSLRDIVYRVDNEKDFQSYIRSQSSKVTSPPIIMYKQHPTLAPPPQPSATPVHTKPPQLGPIDTGSHMESQPQQQSGAGGSYLNYDSAPGQSLMSPQDGPKHNPYSSPTRETPPYPMSSNPPYNGSSDGYGMSPPKSAGFGGPVTNASSYANAPPIKPVFGITLEELFHRDGTPVPMVVYQCIQAVDLFGLDAEGIYRVPGTNSHIQAMKAMFDHDSEIVDFRNPEAFFHDVNSVAGLLKQFFRDLPDPLLTQEHYEAFIDSARIDDDIVRRDSLHAIINALPDPNYATLRALVLHLNRVQDRSASNRMSTTNLAICFAPSLMGPHRGQMADAGLQAKVVDTILVNTYQIFDED</sequence>
<evidence type="ECO:0000259" key="5">
    <source>
        <dbReference type="PROSITE" id="PS51741"/>
    </source>
</evidence>
<dbReference type="GO" id="GO:0007165">
    <property type="term" value="P:signal transduction"/>
    <property type="evidence" value="ECO:0007669"/>
    <property type="project" value="InterPro"/>
</dbReference>
<feature type="region of interest" description="Disordered" evidence="3">
    <location>
        <begin position="1"/>
        <end position="33"/>
    </location>
</feature>
<dbReference type="AlphaFoldDB" id="A0A6A6BSV3"/>
<dbReference type="Pfam" id="PF00611">
    <property type="entry name" value="FCH"/>
    <property type="match status" value="1"/>
</dbReference>
<reference evidence="6" key="1">
    <citation type="journal article" date="2020" name="Stud. Mycol.">
        <title>101 Dothideomycetes genomes: a test case for predicting lifestyles and emergence of pathogens.</title>
        <authorList>
            <person name="Haridas S."/>
            <person name="Albert R."/>
            <person name="Binder M."/>
            <person name="Bloem J."/>
            <person name="Labutti K."/>
            <person name="Salamov A."/>
            <person name="Andreopoulos B."/>
            <person name="Baker S."/>
            <person name="Barry K."/>
            <person name="Bills G."/>
            <person name="Bluhm B."/>
            <person name="Cannon C."/>
            <person name="Castanera R."/>
            <person name="Culley D."/>
            <person name="Daum C."/>
            <person name="Ezra D."/>
            <person name="Gonzalez J."/>
            <person name="Henrissat B."/>
            <person name="Kuo A."/>
            <person name="Liang C."/>
            <person name="Lipzen A."/>
            <person name="Lutzoni F."/>
            <person name="Magnuson J."/>
            <person name="Mondo S."/>
            <person name="Nolan M."/>
            <person name="Ohm R."/>
            <person name="Pangilinan J."/>
            <person name="Park H.-J."/>
            <person name="Ramirez L."/>
            <person name="Alfaro M."/>
            <person name="Sun H."/>
            <person name="Tritt A."/>
            <person name="Yoshinaga Y."/>
            <person name="Zwiers L.-H."/>
            <person name="Turgeon B."/>
            <person name="Goodwin S."/>
            <person name="Spatafora J."/>
            <person name="Crous P."/>
            <person name="Grigoriev I."/>
        </authorList>
    </citation>
    <scope>NUCLEOTIDE SEQUENCE</scope>
    <source>
        <strain evidence="6">CBS 121167</strain>
    </source>
</reference>
<dbReference type="SUPFAM" id="SSF48350">
    <property type="entry name" value="GTPase activation domain, GAP"/>
    <property type="match status" value="1"/>
</dbReference>
<dbReference type="PANTHER" id="PTHR23176">
    <property type="entry name" value="RHO/RAC/CDC GTPASE-ACTIVATING PROTEIN"/>
    <property type="match status" value="1"/>
</dbReference>
<dbReference type="GO" id="GO:0005096">
    <property type="term" value="F:GTPase activator activity"/>
    <property type="evidence" value="ECO:0007669"/>
    <property type="project" value="UniProtKB-KW"/>
</dbReference>
<dbReference type="GO" id="GO:0005938">
    <property type="term" value="C:cell cortex"/>
    <property type="evidence" value="ECO:0007669"/>
    <property type="project" value="UniProtKB-ARBA"/>
</dbReference>
<gene>
    <name evidence="6" type="ORF">K452DRAFT_283623</name>
</gene>
<dbReference type="Proteomes" id="UP000799438">
    <property type="component" value="Unassembled WGS sequence"/>
</dbReference>
<feature type="compositionally biased region" description="Low complexity" evidence="3">
    <location>
        <begin position="410"/>
        <end position="420"/>
    </location>
</feature>
<keyword evidence="7" id="KW-1185">Reference proteome</keyword>
<dbReference type="GeneID" id="54297296"/>
<dbReference type="SMART" id="SM00324">
    <property type="entry name" value="RhoGAP"/>
    <property type="match status" value="1"/>
</dbReference>
<accession>A0A6A6BSV3</accession>
<dbReference type="InterPro" id="IPR000198">
    <property type="entry name" value="RhoGAP_dom"/>
</dbReference>
<dbReference type="OrthoDB" id="437889at2759"/>
<protein>
    <recommendedName>
        <fullName evidence="8">Rho-GAP domain-containing protein</fullName>
    </recommendedName>
</protein>
<dbReference type="Pfam" id="PF00620">
    <property type="entry name" value="RhoGAP"/>
    <property type="match status" value="1"/>
</dbReference>
<evidence type="ECO:0008006" key="8">
    <source>
        <dbReference type="Google" id="ProtNLM"/>
    </source>
</evidence>
<dbReference type="Gene3D" id="1.20.1270.60">
    <property type="entry name" value="Arfaptin homology (AH) domain/BAR domain"/>
    <property type="match status" value="1"/>
</dbReference>
<proteinExistence type="predicted"/>
<dbReference type="PANTHER" id="PTHR23176:SF136">
    <property type="entry name" value="RHO GTPASE ACTIVATOR (RGD1)"/>
    <property type="match status" value="1"/>
</dbReference>
<dbReference type="InterPro" id="IPR008936">
    <property type="entry name" value="Rho_GTPase_activation_prot"/>
</dbReference>
<dbReference type="InterPro" id="IPR001060">
    <property type="entry name" value="FCH_dom"/>
</dbReference>
<dbReference type="RefSeq" id="XP_033402054.1">
    <property type="nucleotide sequence ID" value="XM_033539800.1"/>
</dbReference>
<dbReference type="SUPFAM" id="SSF103657">
    <property type="entry name" value="BAR/IMD domain-like"/>
    <property type="match status" value="1"/>
</dbReference>
<evidence type="ECO:0000313" key="7">
    <source>
        <dbReference type="Proteomes" id="UP000799438"/>
    </source>
</evidence>
<dbReference type="InterPro" id="IPR027267">
    <property type="entry name" value="AH/BAR_dom_sf"/>
</dbReference>
<dbReference type="FunFam" id="1.20.1270.60:FF:000063">
    <property type="entry name" value="Rho GTPase activator"/>
    <property type="match status" value="1"/>
</dbReference>
<dbReference type="InterPro" id="IPR050729">
    <property type="entry name" value="Rho-GAP"/>
</dbReference>
<dbReference type="CDD" id="cd07652">
    <property type="entry name" value="F-BAR_Rgd1"/>
    <property type="match status" value="1"/>
</dbReference>
<dbReference type="SMART" id="SM00055">
    <property type="entry name" value="FCH"/>
    <property type="match status" value="1"/>
</dbReference>
<evidence type="ECO:0000256" key="2">
    <source>
        <dbReference type="PROSITE-ProRule" id="PRU01077"/>
    </source>
</evidence>
<keyword evidence="2" id="KW-0175">Coiled coil</keyword>
<feature type="domain" description="Rho-GAP" evidence="4">
    <location>
        <begin position="455"/>
        <end position="644"/>
    </location>
</feature>
<dbReference type="PROSITE" id="PS50238">
    <property type="entry name" value="RHOGAP"/>
    <property type="match status" value="1"/>
</dbReference>
<feature type="domain" description="F-BAR" evidence="5">
    <location>
        <begin position="37"/>
        <end position="297"/>
    </location>
</feature>
<dbReference type="InterPro" id="IPR031160">
    <property type="entry name" value="F_BAR_dom"/>
</dbReference>
<evidence type="ECO:0000259" key="4">
    <source>
        <dbReference type="PROSITE" id="PS50238"/>
    </source>
</evidence>
<dbReference type="PROSITE" id="PS51741">
    <property type="entry name" value="F_BAR"/>
    <property type="match status" value="1"/>
</dbReference>
<keyword evidence="1" id="KW-0343">GTPase activation</keyword>
<name>A0A6A6BSV3_9PEZI</name>